<evidence type="ECO:0000313" key="12">
    <source>
        <dbReference type="EMBL" id="AEF86218.1"/>
    </source>
</evidence>
<feature type="domain" description="HAMP" evidence="11">
    <location>
        <begin position="309"/>
        <end position="361"/>
    </location>
</feature>
<comment type="similarity">
    <text evidence="7">Belongs to the methyl-accepting chemotaxis (MCP) protein family.</text>
</comment>
<evidence type="ECO:0000256" key="3">
    <source>
        <dbReference type="ARBA" id="ARBA00022500"/>
    </source>
</evidence>
<protein>
    <submittedName>
        <fullName evidence="12">Putative methyl-accepting chemotaxis protein</fullName>
    </submittedName>
</protein>
<evidence type="ECO:0000256" key="8">
    <source>
        <dbReference type="PROSITE-ProRule" id="PRU00284"/>
    </source>
</evidence>
<comment type="subcellular location">
    <subcellularLocation>
        <location evidence="1">Cell membrane</location>
        <topology evidence="1">Multi-pass membrane protein</topology>
    </subcellularLocation>
</comment>
<dbReference type="InterPro" id="IPR029151">
    <property type="entry name" value="Sensor-like_sf"/>
</dbReference>
<dbReference type="PANTHER" id="PTHR43531:SF11">
    <property type="entry name" value="METHYL-ACCEPTING CHEMOTAXIS PROTEIN 3"/>
    <property type="match status" value="1"/>
</dbReference>
<dbReference type="KEGG" id="tpi:TREPR_2733"/>
<keyword evidence="5 9" id="KW-1133">Transmembrane helix</keyword>
<evidence type="ECO:0000256" key="6">
    <source>
        <dbReference type="ARBA" id="ARBA00023136"/>
    </source>
</evidence>
<dbReference type="Gene3D" id="1.10.287.950">
    <property type="entry name" value="Methyl-accepting chemotaxis protein"/>
    <property type="match status" value="1"/>
</dbReference>
<keyword evidence="2" id="KW-1003">Cell membrane</keyword>
<dbReference type="GO" id="GO:0007165">
    <property type="term" value="P:signal transduction"/>
    <property type="evidence" value="ECO:0007669"/>
    <property type="project" value="UniProtKB-KW"/>
</dbReference>
<evidence type="ECO:0000256" key="5">
    <source>
        <dbReference type="ARBA" id="ARBA00022989"/>
    </source>
</evidence>
<dbReference type="InterPro" id="IPR051310">
    <property type="entry name" value="MCP_chemotaxis"/>
</dbReference>
<dbReference type="EMBL" id="CP001843">
    <property type="protein sequence ID" value="AEF86218.1"/>
    <property type="molecule type" value="Genomic_DNA"/>
</dbReference>
<dbReference type="InterPro" id="IPR003660">
    <property type="entry name" value="HAMP_dom"/>
</dbReference>
<dbReference type="RefSeq" id="WP_015707495.1">
    <property type="nucleotide sequence ID" value="NC_015578.1"/>
</dbReference>
<dbReference type="CDD" id="cd12913">
    <property type="entry name" value="PDC1_MCP_like"/>
    <property type="match status" value="1"/>
</dbReference>
<feature type="domain" description="Methyl-accepting transducer" evidence="10">
    <location>
        <begin position="408"/>
        <end position="640"/>
    </location>
</feature>
<evidence type="ECO:0000256" key="1">
    <source>
        <dbReference type="ARBA" id="ARBA00004651"/>
    </source>
</evidence>
<dbReference type="Proteomes" id="UP000009223">
    <property type="component" value="Chromosome"/>
</dbReference>
<dbReference type="Gene3D" id="6.10.340.10">
    <property type="match status" value="1"/>
</dbReference>
<organism evidence="12 13">
    <name type="scientific">Treponema primitia (strain ATCC BAA-887 / DSM 12427 / ZAS-2)</name>
    <dbReference type="NCBI Taxonomy" id="545694"/>
    <lineage>
        <taxon>Bacteria</taxon>
        <taxon>Pseudomonadati</taxon>
        <taxon>Spirochaetota</taxon>
        <taxon>Spirochaetia</taxon>
        <taxon>Spirochaetales</taxon>
        <taxon>Treponemataceae</taxon>
        <taxon>Treponema</taxon>
    </lineage>
</organism>
<evidence type="ECO:0000313" key="13">
    <source>
        <dbReference type="Proteomes" id="UP000009223"/>
    </source>
</evidence>
<dbReference type="HOGENOM" id="CLU_000445_107_19_12"/>
<dbReference type="SUPFAM" id="SSF103190">
    <property type="entry name" value="Sensory domain-like"/>
    <property type="match status" value="1"/>
</dbReference>
<evidence type="ECO:0000256" key="4">
    <source>
        <dbReference type="ARBA" id="ARBA00022692"/>
    </source>
</evidence>
<dbReference type="InterPro" id="IPR004089">
    <property type="entry name" value="MCPsignal_dom"/>
</dbReference>
<keyword evidence="13" id="KW-1185">Reference proteome</keyword>
<dbReference type="SUPFAM" id="SSF58104">
    <property type="entry name" value="Methyl-accepting chemotaxis protein (MCP) signaling domain"/>
    <property type="match status" value="1"/>
</dbReference>
<dbReference type="STRING" id="545694.TREPR_2733"/>
<dbReference type="Gene3D" id="3.30.450.20">
    <property type="entry name" value="PAS domain"/>
    <property type="match status" value="2"/>
</dbReference>
<dbReference type="InterPro" id="IPR004090">
    <property type="entry name" value="Chemotax_Me-accpt_rcpt"/>
</dbReference>
<dbReference type="PROSITE" id="PS50885">
    <property type="entry name" value="HAMP"/>
    <property type="match status" value="1"/>
</dbReference>
<feature type="transmembrane region" description="Helical" evidence="9">
    <location>
        <begin position="284"/>
        <end position="306"/>
    </location>
</feature>
<dbReference type="GO" id="GO:0006935">
    <property type="term" value="P:chemotaxis"/>
    <property type="evidence" value="ECO:0007669"/>
    <property type="project" value="UniProtKB-KW"/>
</dbReference>
<keyword evidence="3" id="KW-0145">Chemotaxis</keyword>
<gene>
    <name evidence="12" type="ordered locus">TREPR_2733</name>
</gene>
<keyword evidence="6 9" id="KW-0472">Membrane</keyword>
<evidence type="ECO:0000256" key="2">
    <source>
        <dbReference type="ARBA" id="ARBA00022475"/>
    </source>
</evidence>
<dbReference type="PANTHER" id="PTHR43531">
    <property type="entry name" value="PROTEIN ICFG"/>
    <property type="match status" value="1"/>
</dbReference>
<dbReference type="AlphaFoldDB" id="F5YQK2"/>
<dbReference type="CDD" id="cd12912">
    <property type="entry name" value="PDC2_MCP_like"/>
    <property type="match status" value="1"/>
</dbReference>
<proteinExistence type="inferred from homology"/>
<dbReference type="GO" id="GO:0004888">
    <property type="term" value="F:transmembrane signaling receptor activity"/>
    <property type="evidence" value="ECO:0007669"/>
    <property type="project" value="InterPro"/>
</dbReference>
<keyword evidence="8" id="KW-0807">Transducer</keyword>
<reference evidence="13" key="1">
    <citation type="submission" date="2009-12" db="EMBL/GenBank/DDBJ databases">
        <title>Complete sequence of Treponema primitia strain ZAS-2.</title>
        <authorList>
            <person name="Tetu S.G."/>
            <person name="Matson E."/>
            <person name="Ren Q."/>
            <person name="Seshadri R."/>
            <person name="Elbourne L."/>
            <person name="Hassan K.A."/>
            <person name="Durkin A."/>
            <person name="Radune D."/>
            <person name="Mohamoud Y."/>
            <person name="Shay R."/>
            <person name="Jin S."/>
            <person name="Zhang X."/>
            <person name="Lucey K."/>
            <person name="Ballor N.R."/>
            <person name="Ottesen E."/>
            <person name="Rosenthal R."/>
            <person name="Allen A."/>
            <person name="Leadbetter J.R."/>
            <person name="Paulsen I.T."/>
        </authorList>
    </citation>
    <scope>NUCLEOTIDE SEQUENCE [LARGE SCALE GENOMIC DNA]</scope>
    <source>
        <strain evidence="13">ATCC BAA-887 / DSM 12427 / ZAS-2</strain>
    </source>
</reference>
<sequence>MKKRYVSLSLQILLLCLGLVLTISTIFSVIFMTNLSKITEKNLRSNADITMRYLNADIQNALAPAIQMTTQAAAFAAGVPSPESLDSILKDILSTNSTVFEMYFGTIASRFDGGYFVTATDWAPYVDSETWDQVKRPWFISAIQSPGQIIITDPYEDSQTGKICVSIVRTAEDARGQIAGVVGVDVFMDVLVDLVNARKITDDGRSFLVDADGLFLTHSDPTYIMQRNFFDMVDKSISLESVLTKLGTVSLTRDTYVCSSPVAGTEWFMVSTGSLAVLQKDAQALLRLIILTAVLIAVLVSAAAIFMSTAITRPFKELVKCFDVIAGGDLNIESGDYSSKEASSLSQGFNNFTGGISSMVKKIQDSSTSIQQIADNLSSSAGITRETISSAREVVESIRGDINRENQSISESESKVLNIMNEIERLNEKINGQGDAISAASSAMEEMAASIRSVEQSALSMSANVEELVASSAEEKKRLSEVAEATKQVETESQSLAEMNKVISDVATQTNLLSMNAAIEAAHAGEAGRGFAVVAQEIRKLAEATSQQSKNSSEALLSIQKKIRGIAAASTEVEQSFVETIEKIHDVEKIATRLHDATREQSIGAEQIVRSNQIINTITVDVKDGAAVMKTEASSASNLCRSLTELSLGVAEKVTACEQDFNTLSDNSNSVVQFAESAGRGVVDLDESISIFKVRSSF</sequence>
<dbReference type="SMART" id="SM00283">
    <property type="entry name" value="MA"/>
    <property type="match status" value="1"/>
</dbReference>
<evidence type="ECO:0000259" key="11">
    <source>
        <dbReference type="PROSITE" id="PS50885"/>
    </source>
</evidence>
<keyword evidence="4 9" id="KW-0812">Transmembrane</keyword>
<reference evidence="12 13" key="2">
    <citation type="journal article" date="2011" name="ISME J.">
        <title>RNA-seq reveals cooperative metabolic interactions between two termite-gut spirochete species in co-culture.</title>
        <authorList>
            <person name="Rosenthal A.Z."/>
            <person name="Matson E.G."/>
            <person name="Eldar A."/>
            <person name="Leadbetter J.R."/>
        </authorList>
    </citation>
    <scope>NUCLEOTIDE SEQUENCE [LARGE SCALE GENOMIC DNA]</scope>
    <source>
        <strain evidence="13">ATCC BAA-887 / DSM 12427 / ZAS-2</strain>
    </source>
</reference>
<dbReference type="eggNOG" id="COG0840">
    <property type="taxonomic scope" value="Bacteria"/>
</dbReference>
<evidence type="ECO:0000256" key="7">
    <source>
        <dbReference type="ARBA" id="ARBA00029447"/>
    </source>
</evidence>
<dbReference type="InterPro" id="IPR033479">
    <property type="entry name" value="dCache_1"/>
</dbReference>
<dbReference type="PROSITE" id="PS50111">
    <property type="entry name" value="CHEMOTAXIS_TRANSDUC_2"/>
    <property type="match status" value="1"/>
</dbReference>
<evidence type="ECO:0000256" key="9">
    <source>
        <dbReference type="SAM" id="Phobius"/>
    </source>
</evidence>
<dbReference type="OrthoDB" id="354074at2"/>
<dbReference type="Pfam" id="PF00015">
    <property type="entry name" value="MCPsignal"/>
    <property type="match status" value="1"/>
</dbReference>
<dbReference type="PRINTS" id="PR00260">
    <property type="entry name" value="CHEMTRNSDUCR"/>
</dbReference>
<dbReference type="Pfam" id="PF02743">
    <property type="entry name" value="dCache_1"/>
    <property type="match status" value="1"/>
</dbReference>
<name>F5YQK2_TREPZ</name>
<accession>F5YQK2</accession>
<dbReference type="GO" id="GO:0005886">
    <property type="term" value="C:plasma membrane"/>
    <property type="evidence" value="ECO:0007669"/>
    <property type="project" value="UniProtKB-SubCell"/>
</dbReference>
<evidence type="ECO:0000259" key="10">
    <source>
        <dbReference type="PROSITE" id="PS50111"/>
    </source>
</evidence>